<dbReference type="InterPro" id="IPR045087">
    <property type="entry name" value="Cu-oxidase_fam"/>
</dbReference>
<evidence type="ECO:0000256" key="1">
    <source>
        <dbReference type="ARBA" id="ARBA00010609"/>
    </source>
</evidence>
<keyword evidence="5" id="KW-1185">Reference proteome</keyword>
<reference evidence="4 5" key="1">
    <citation type="journal article" date="2023" name="PLoS ONE">
        <title>Cytospora paraplurivora sp. nov. isolated from orchards with fruit tree decline syndrome in Ontario, Canada.</title>
        <authorList>
            <person name="Ilyukhin E."/>
            <person name="Nguyen H.D.T."/>
            <person name="Castle A.J."/>
            <person name="Ellouze W."/>
        </authorList>
    </citation>
    <scope>NUCLEOTIDE SEQUENCE [LARGE SCALE GENOMIC DNA]</scope>
    <source>
        <strain evidence="4 5">FDS-564</strain>
    </source>
</reference>
<dbReference type="Proteomes" id="UP001320245">
    <property type="component" value="Unassembled WGS sequence"/>
</dbReference>
<dbReference type="Gene3D" id="2.60.40.420">
    <property type="entry name" value="Cupredoxins - blue copper proteins"/>
    <property type="match status" value="2"/>
</dbReference>
<proteinExistence type="inferred from homology"/>
<dbReference type="GO" id="GO:0005507">
    <property type="term" value="F:copper ion binding"/>
    <property type="evidence" value="ECO:0007669"/>
    <property type="project" value="InterPro"/>
</dbReference>
<dbReference type="PANTHER" id="PTHR11709">
    <property type="entry name" value="MULTI-COPPER OXIDASE"/>
    <property type="match status" value="1"/>
</dbReference>
<dbReference type="Pfam" id="PF07731">
    <property type="entry name" value="Cu-oxidase_2"/>
    <property type="match status" value="1"/>
</dbReference>
<dbReference type="PANTHER" id="PTHR11709:SF145">
    <property type="entry name" value="LCC1"/>
    <property type="match status" value="1"/>
</dbReference>
<comment type="caution">
    <text evidence="4">The sequence shown here is derived from an EMBL/GenBank/DDBJ whole genome shotgun (WGS) entry which is preliminary data.</text>
</comment>
<dbReference type="SUPFAM" id="SSF49503">
    <property type="entry name" value="Cupredoxins"/>
    <property type="match status" value="2"/>
</dbReference>
<evidence type="ECO:0000313" key="4">
    <source>
        <dbReference type="EMBL" id="KAK7729103.1"/>
    </source>
</evidence>
<feature type="domain" description="Plastocyanin-like" evidence="3">
    <location>
        <begin position="182"/>
        <end position="296"/>
    </location>
</feature>
<dbReference type="InterPro" id="IPR011706">
    <property type="entry name" value="Cu-oxidase_C"/>
</dbReference>
<dbReference type="InterPro" id="IPR008972">
    <property type="entry name" value="Cupredoxin"/>
</dbReference>
<feature type="domain" description="Plastocyanin-like" evidence="2">
    <location>
        <begin position="2"/>
        <end position="96"/>
    </location>
</feature>
<dbReference type="InterPro" id="IPR001117">
    <property type="entry name" value="Cu-oxidase_2nd"/>
</dbReference>
<protein>
    <submittedName>
        <fullName evidence="4">Uncharacterized protein</fullName>
    </submittedName>
</protein>
<evidence type="ECO:0000259" key="3">
    <source>
        <dbReference type="Pfam" id="PF07731"/>
    </source>
</evidence>
<sequence length="333" mass="37581">MSGKTHLLRIINGGSAGLQYYSVDEHNMTVISNDFIPIKPYTAKFITLGVGQRADVLVQGKSGVDANRAYWMRGNLSTVCALPRQPYALAAIYYSQKDSKANSLPSSTAQNFDPIPLNCGNDPLTLTQPLSAQPAAQEPSLTVTIDVTYAINETGQQEWRMNGQAFRANYNHPILELAHERNYTYPYDPEWNVINTGQSKVVRVIWNNERNKSESFAHPIHLHGHDFQVLAQGIGEWDGVITNPQNPLRRDTQILQPLGYLVMQFETDNPGIWPLHCHVAWHLSTGFYVNIMERPEDLVQKQIPNIVEQTCKAWTAWTNRNVVDQIDSGLRKE</sequence>
<accession>A0AAN9TWT3</accession>
<evidence type="ECO:0000259" key="2">
    <source>
        <dbReference type="Pfam" id="PF00394"/>
    </source>
</evidence>
<comment type="similarity">
    <text evidence="1">Belongs to the multicopper oxidase family.</text>
</comment>
<gene>
    <name evidence="4" type="ORF">SLS53_009318</name>
</gene>
<name>A0AAN9TWT3_9PEZI</name>
<dbReference type="CDD" id="cd13901">
    <property type="entry name" value="CuRO_3_MaLCC_like"/>
    <property type="match status" value="1"/>
</dbReference>
<dbReference type="Pfam" id="PF00394">
    <property type="entry name" value="Cu-oxidase"/>
    <property type="match status" value="1"/>
</dbReference>
<dbReference type="GO" id="GO:0016491">
    <property type="term" value="F:oxidoreductase activity"/>
    <property type="evidence" value="ECO:0007669"/>
    <property type="project" value="InterPro"/>
</dbReference>
<organism evidence="4 5">
    <name type="scientific">Cytospora paraplurivora</name>
    <dbReference type="NCBI Taxonomy" id="2898453"/>
    <lineage>
        <taxon>Eukaryota</taxon>
        <taxon>Fungi</taxon>
        <taxon>Dikarya</taxon>
        <taxon>Ascomycota</taxon>
        <taxon>Pezizomycotina</taxon>
        <taxon>Sordariomycetes</taxon>
        <taxon>Sordariomycetidae</taxon>
        <taxon>Diaporthales</taxon>
        <taxon>Cytosporaceae</taxon>
        <taxon>Cytospora</taxon>
    </lineage>
</organism>
<dbReference type="AlphaFoldDB" id="A0AAN9TWT3"/>
<evidence type="ECO:0000313" key="5">
    <source>
        <dbReference type="Proteomes" id="UP001320245"/>
    </source>
</evidence>
<dbReference type="EMBL" id="JAJSPL020000076">
    <property type="protein sequence ID" value="KAK7729103.1"/>
    <property type="molecule type" value="Genomic_DNA"/>
</dbReference>